<name>A0A1M7ZFA0_9HYPH</name>
<evidence type="ECO:0000256" key="3">
    <source>
        <dbReference type="SAM" id="MobiDB-lite"/>
    </source>
</evidence>
<dbReference type="EMBL" id="FRXO01000002">
    <property type="protein sequence ID" value="SHO63580.1"/>
    <property type="molecule type" value="Genomic_DNA"/>
</dbReference>
<keyword evidence="4" id="KW-0812">Transmembrane</keyword>
<dbReference type="PANTHER" id="PTHR32347:SF23">
    <property type="entry name" value="BLL5650 PROTEIN"/>
    <property type="match status" value="1"/>
</dbReference>
<keyword evidence="2" id="KW-0175">Coiled coil</keyword>
<evidence type="ECO:0000256" key="4">
    <source>
        <dbReference type="SAM" id="Phobius"/>
    </source>
</evidence>
<accession>A0A1M7ZFA0</accession>
<gene>
    <name evidence="7" type="ORF">SAMN02745172_01446</name>
</gene>
<dbReference type="GO" id="GO:0030313">
    <property type="term" value="C:cell envelope"/>
    <property type="evidence" value="ECO:0007669"/>
    <property type="project" value="UniProtKB-SubCell"/>
</dbReference>
<evidence type="ECO:0000259" key="6">
    <source>
        <dbReference type="Pfam" id="PF25963"/>
    </source>
</evidence>
<dbReference type="Pfam" id="PF25963">
    <property type="entry name" value="Beta-barrel_AAEA"/>
    <property type="match status" value="1"/>
</dbReference>
<feature type="domain" description="p-hydroxybenzoic acid efflux pump subunit AaeA-like beta-barrel" evidence="6">
    <location>
        <begin position="230"/>
        <end position="322"/>
    </location>
</feature>
<reference evidence="7 8" key="1">
    <citation type="submission" date="2016-12" db="EMBL/GenBank/DDBJ databases">
        <authorList>
            <person name="Song W.-J."/>
            <person name="Kurnit D.M."/>
        </authorList>
    </citation>
    <scope>NUCLEOTIDE SEQUENCE [LARGE SCALE GENOMIC DNA]</scope>
    <source>
        <strain evidence="7 8">DSM 19599</strain>
    </source>
</reference>
<dbReference type="AlphaFoldDB" id="A0A1M7ZFA0"/>
<dbReference type="Gene3D" id="2.40.50.100">
    <property type="match status" value="1"/>
</dbReference>
<evidence type="ECO:0000256" key="2">
    <source>
        <dbReference type="ARBA" id="ARBA00023054"/>
    </source>
</evidence>
<keyword evidence="4" id="KW-0472">Membrane</keyword>
<sequence>MRAFLRDHLSLAVISGAVVLFVLYYVVTSFVLYTWDGFVLSNVVGVAPQVEGRIVSIEARRNQPVKAGDLLAIIDPQPFQIAVDKAVANVEYAKANVADAEEQVSVADADIVGAKAKQADAQLIKERIAAIVGSGSVSEQDLNNAERDLDTANAAVASAIATAEAARRTVTVRQSSVKVAEAELALAKYNLSQTRVVAPAAGVVAPFLARAGDFLKVGDPLLAIVTDTGWRVVANVEEQYVHSILPGQKVYIRLASDPWRIHTGTVRSLSRGVSRAKESANVMPYVSLDTNWVRLQQRFPMEVDLGDLPQRLNLFTGADASILMFVRPQSADRDTPSDPASAAEGNAP</sequence>
<dbReference type="RefSeq" id="WP_073626934.1">
    <property type="nucleotide sequence ID" value="NZ_FRXO01000002.1"/>
</dbReference>
<protein>
    <submittedName>
        <fullName evidence="7">Membrane fusion protein, multidrug efflux system</fullName>
    </submittedName>
</protein>
<dbReference type="InterPro" id="IPR058625">
    <property type="entry name" value="MdtA-like_BSH"/>
</dbReference>
<evidence type="ECO:0000313" key="7">
    <source>
        <dbReference type="EMBL" id="SHO63580.1"/>
    </source>
</evidence>
<dbReference type="InterPro" id="IPR050465">
    <property type="entry name" value="UPF0194_transport"/>
</dbReference>
<feature type="transmembrane region" description="Helical" evidence="4">
    <location>
        <begin position="12"/>
        <end position="35"/>
    </location>
</feature>
<evidence type="ECO:0000259" key="5">
    <source>
        <dbReference type="Pfam" id="PF25917"/>
    </source>
</evidence>
<dbReference type="PANTHER" id="PTHR32347">
    <property type="entry name" value="EFFLUX SYSTEM COMPONENT YKNX-RELATED"/>
    <property type="match status" value="1"/>
</dbReference>
<keyword evidence="4" id="KW-1133">Transmembrane helix</keyword>
<keyword evidence="8" id="KW-1185">Reference proteome</keyword>
<evidence type="ECO:0000256" key="1">
    <source>
        <dbReference type="ARBA" id="ARBA00004196"/>
    </source>
</evidence>
<dbReference type="SUPFAM" id="SSF111369">
    <property type="entry name" value="HlyD-like secretion proteins"/>
    <property type="match status" value="2"/>
</dbReference>
<dbReference type="Pfam" id="PF25917">
    <property type="entry name" value="BSH_RND"/>
    <property type="match status" value="1"/>
</dbReference>
<dbReference type="STRING" id="1123029.SAMN02745172_01446"/>
<proteinExistence type="predicted"/>
<feature type="domain" description="Multidrug resistance protein MdtA-like barrel-sandwich hybrid" evidence="5">
    <location>
        <begin position="42"/>
        <end position="226"/>
    </location>
</feature>
<dbReference type="Gene3D" id="2.40.30.170">
    <property type="match status" value="1"/>
</dbReference>
<organism evidence="7 8">
    <name type="scientific">Pseudoxanthobacter soli DSM 19599</name>
    <dbReference type="NCBI Taxonomy" id="1123029"/>
    <lineage>
        <taxon>Bacteria</taxon>
        <taxon>Pseudomonadati</taxon>
        <taxon>Pseudomonadota</taxon>
        <taxon>Alphaproteobacteria</taxon>
        <taxon>Hyphomicrobiales</taxon>
        <taxon>Segnochrobactraceae</taxon>
        <taxon>Pseudoxanthobacter</taxon>
    </lineage>
</organism>
<dbReference type="InterPro" id="IPR058634">
    <property type="entry name" value="AaeA-lik-b-barrel"/>
</dbReference>
<feature type="region of interest" description="Disordered" evidence="3">
    <location>
        <begin position="328"/>
        <end position="348"/>
    </location>
</feature>
<comment type="subcellular location">
    <subcellularLocation>
        <location evidence="1">Cell envelope</location>
    </subcellularLocation>
</comment>
<dbReference type="Proteomes" id="UP000186406">
    <property type="component" value="Unassembled WGS sequence"/>
</dbReference>
<evidence type="ECO:0000313" key="8">
    <source>
        <dbReference type="Proteomes" id="UP000186406"/>
    </source>
</evidence>
<dbReference type="Gene3D" id="1.10.287.470">
    <property type="entry name" value="Helix hairpin bin"/>
    <property type="match status" value="1"/>
</dbReference>